<dbReference type="EMBL" id="ML179592">
    <property type="protein sequence ID" value="THU84566.1"/>
    <property type="molecule type" value="Genomic_DNA"/>
</dbReference>
<sequence length="561" mass="62891">MSSTVPSQPTEAASTLFRNFAHFDSWTVGVPVTTSYHGTFGINASQARDFSLLINSTGISRSYSISWIQEEMDRIDGRVKQAVEELMDHKAIIPGVWDMINGKMLLLQLQWKQVQPRSDLLTNCAVVEKGVEIVQELRRIENPCLQPAIDVLRAIIEHHAAGAYQSWIMERVENRTTFEDLPVSTPVDLTGFRTLILFSFGAISDALKTATQEQELRAPFDVLFSKIFKTYRTKTFIKTKYAPHCDNPTSEAMTGGFVIYPLGMQALSHEASVMIDWLKDASEDHTLGQLAVQYKHSNYAFLEVERQVTCDLVTASTVNLVLGVHMPVFGLAIHQDKAVAYICEAKPAPHEHWQSGRQNSCACTGMHHTASRFLDFGDLSNLSNYLRFVSFLIAYKKWYFDKVIQYIPSDNDNWIQQRALSAFRTYGPWRNEDRHDIDILRQSSRPDDSNDDGDDGAGVGSFDGGPNPDDELGLSRRHGFSHPSSSGVFRGGGGDALNDSSLVFVPDPFPMGPHLRSEVPDELMELVREMNRHARGMARANKRIIDYCFGIPNSLPGAHKE</sequence>
<accession>A0A4S8L7B3</accession>
<feature type="compositionally biased region" description="Basic and acidic residues" evidence="1">
    <location>
        <begin position="437"/>
        <end position="448"/>
    </location>
</feature>
<dbReference type="AlphaFoldDB" id="A0A4S8L7B3"/>
<gene>
    <name evidence="2" type="ORF">K435DRAFT_783712</name>
</gene>
<dbReference type="Proteomes" id="UP000297245">
    <property type="component" value="Unassembled WGS sequence"/>
</dbReference>
<proteinExistence type="predicted"/>
<name>A0A4S8L7B3_DENBC</name>
<keyword evidence="3" id="KW-1185">Reference proteome</keyword>
<protein>
    <submittedName>
        <fullName evidence="2">Uncharacterized protein</fullName>
    </submittedName>
</protein>
<evidence type="ECO:0000313" key="2">
    <source>
        <dbReference type="EMBL" id="THU84566.1"/>
    </source>
</evidence>
<evidence type="ECO:0000313" key="3">
    <source>
        <dbReference type="Proteomes" id="UP000297245"/>
    </source>
</evidence>
<organism evidence="2 3">
    <name type="scientific">Dendrothele bispora (strain CBS 962.96)</name>
    <dbReference type="NCBI Taxonomy" id="1314807"/>
    <lineage>
        <taxon>Eukaryota</taxon>
        <taxon>Fungi</taxon>
        <taxon>Dikarya</taxon>
        <taxon>Basidiomycota</taxon>
        <taxon>Agaricomycotina</taxon>
        <taxon>Agaricomycetes</taxon>
        <taxon>Agaricomycetidae</taxon>
        <taxon>Agaricales</taxon>
        <taxon>Agaricales incertae sedis</taxon>
        <taxon>Dendrothele</taxon>
    </lineage>
</organism>
<reference evidence="2 3" key="1">
    <citation type="journal article" date="2019" name="Nat. Ecol. Evol.">
        <title>Megaphylogeny resolves global patterns of mushroom evolution.</title>
        <authorList>
            <person name="Varga T."/>
            <person name="Krizsan K."/>
            <person name="Foldi C."/>
            <person name="Dima B."/>
            <person name="Sanchez-Garcia M."/>
            <person name="Sanchez-Ramirez S."/>
            <person name="Szollosi G.J."/>
            <person name="Szarkandi J.G."/>
            <person name="Papp V."/>
            <person name="Albert L."/>
            <person name="Andreopoulos W."/>
            <person name="Angelini C."/>
            <person name="Antonin V."/>
            <person name="Barry K.W."/>
            <person name="Bougher N.L."/>
            <person name="Buchanan P."/>
            <person name="Buyck B."/>
            <person name="Bense V."/>
            <person name="Catcheside P."/>
            <person name="Chovatia M."/>
            <person name="Cooper J."/>
            <person name="Damon W."/>
            <person name="Desjardin D."/>
            <person name="Finy P."/>
            <person name="Geml J."/>
            <person name="Haridas S."/>
            <person name="Hughes K."/>
            <person name="Justo A."/>
            <person name="Karasinski D."/>
            <person name="Kautmanova I."/>
            <person name="Kiss B."/>
            <person name="Kocsube S."/>
            <person name="Kotiranta H."/>
            <person name="LaButti K.M."/>
            <person name="Lechner B.E."/>
            <person name="Liimatainen K."/>
            <person name="Lipzen A."/>
            <person name="Lukacs Z."/>
            <person name="Mihaltcheva S."/>
            <person name="Morgado L.N."/>
            <person name="Niskanen T."/>
            <person name="Noordeloos M.E."/>
            <person name="Ohm R.A."/>
            <person name="Ortiz-Santana B."/>
            <person name="Ovrebo C."/>
            <person name="Racz N."/>
            <person name="Riley R."/>
            <person name="Savchenko A."/>
            <person name="Shiryaev A."/>
            <person name="Soop K."/>
            <person name="Spirin V."/>
            <person name="Szebenyi C."/>
            <person name="Tomsovsky M."/>
            <person name="Tulloss R.E."/>
            <person name="Uehling J."/>
            <person name="Grigoriev I.V."/>
            <person name="Vagvolgyi C."/>
            <person name="Papp T."/>
            <person name="Martin F.M."/>
            <person name="Miettinen O."/>
            <person name="Hibbett D.S."/>
            <person name="Nagy L.G."/>
        </authorList>
    </citation>
    <scope>NUCLEOTIDE SEQUENCE [LARGE SCALE GENOMIC DNA]</scope>
    <source>
        <strain evidence="2 3">CBS 962.96</strain>
    </source>
</reference>
<evidence type="ECO:0000256" key="1">
    <source>
        <dbReference type="SAM" id="MobiDB-lite"/>
    </source>
</evidence>
<feature type="region of interest" description="Disordered" evidence="1">
    <location>
        <begin position="437"/>
        <end position="492"/>
    </location>
</feature>